<protein>
    <submittedName>
        <fullName evidence="1">Uncharacterized protein</fullName>
    </submittedName>
</protein>
<dbReference type="EMBL" id="JAHLJV010000083">
    <property type="protein sequence ID" value="KAK1573950.1"/>
    <property type="molecule type" value="Genomic_DNA"/>
</dbReference>
<name>A0AAD8PQK6_9PEZI</name>
<dbReference type="RefSeq" id="XP_060409514.1">
    <property type="nucleotide sequence ID" value="XM_060564836.1"/>
</dbReference>
<reference evidence="1" key="1">
    <citation type="submission" date="2021-06" db="EMBL/GenBank/DDBJ databases">
        <title>Comparative genomics, transcriptomics and evolutionary studies reveal genomic signatures of adaptation to plant cell wall in hemibiotrophic fungi.</title>
        <authorList>
            <consortium name="DOE Joint Genome Institute"/>
            <person name="Baroncelli R."/>
            <person name="Diaz J.F."/>
            <person name="Benocci T."/>
            <person name="Peng M."/>
            <person name="Battaglia E."/>
            <person name="Haridas S."/>
            <person name="Andreopoulos W."/>
            <person name="Labutti K."/>
            <person name="Pangilinan J."/>
            <person name="Floch G.L."/>
            <person name="Makela M.R."/>
            <person name="Henrissat B."/>
            <person name="Grigoriev I.V."/>
            <person name="Crouch J.A."/>
            <person name="De Vries R.P."/>
            <person name="Sukno S.A."/>
            <person name="Thon M.R."/>
        </authorList>
    </citation>
    <scope>NUCLEOTIDE SEQUENCE</scope>
    <source>
        <strain evidence="1">CBS 125086</strain>
    </source>
</reference>
<accession>A0AAD8PQK6</accession>
<dbReference type="AlphaFoldDB" id="A0AAD8PQK6"/>
<evidence type="ECO:0000313" key="1">
    <source>
        <dbReference type="EMBL" id="KAK1573950.1"/>
    </source>
</evidence>
<keyword evidence="2" id="KW-1185">Reference proteome</keyword>
<proteinExistence type="predicted"/>
<sequence>MEYCRYHLNPLRDHIPSETFLPMDDSHIIPPSSPTPNKEHASVGSEMVKRDIINFKCFNRDNDTAIFKLRDTPMFLVVLAFSQDTGEFFYRLSGYGKTVHCIKRGSAYAGERSKTERKLQKEVFAPMKKSESGNVAFLALLSVAEKFVILGSLRTLEDVRG</sequence>
<dbReference type="GeneID" id="85449076"/>
<gene>
    <name evidence="1" type="ORF">LY79DRAFT_696681</name>
</gene>
<comment type="caution">
    <text evidence="1">The sequence shown here is derived from an EMBL/GenBank/DDBJ whole genome shotgun (WGS) entry which is preliminary data.</text>
</comment>
<evidence type="ECO:0000313" key="2">
    <source>
        <dbReference type="Proteomes" id="UP001230504"/>
    </source>
</evidence>
<organism evidence="1 2">
    <name type="scientific">Colletotrichum navitas</name>
    <dbReference type="NCBI Taxonomy" id="681940"/>
    <lineage>
        <taxon>Eukaryota</taxon>
        <taxon>Fungi</taxon>
        <taxon>Dikarya</taxon>
        <taxon>Ascomycota</taxon>
        <taxon>Pezizomycotina</taxon>
        <taxon>Sordariomycetes</taxon>
        <taxon>Hypocreomycetidae</taxon>
        <taxon>Glomerellales</taxon>
        <taxon>Glomerellaceae</taxon>
        <taxon>Colletotrichum</taxon>
        <taxon>Colletotrichum graminicola species complex</taxon>
    </lineage>
</organism>
<dbReference type="Proteomes" id="UP001230504">
    <property type="component" value="Unassembled WGS sequence"/>
</dbReference>